<dbReference type="GO" id="GO:0005975">
    <property type="term" value="P:carbohydrate metabolic process"/>
    <property type="evidence" value="ECO:0007669"/>
    <property type="project" value="InterPro"/>
</dbReference>
<feature type="domain" description="Alpha-D-phosphohexomutase alpha/beta/alpha" evidence="11">
    <location>
        <begin position="260"/>
        <end position="370"/>
    </location>
</feature>
<dbReference type="EMBL" id="CP063144">
    <property type="protein sequence ID" value="QOR94278.1"/>
    <property type="molecule type" value="Genomic_DNA"/>
</dbReference>
<dbReference type="KEGG" id="tcs:IMZ38_06595"/>
<feature type="domain" description="Alpha-D-phosphohexomutase alpha/beta/alpha" evidence="10">
    <location>
        <begin position="156"/>
        <end position="255"/>
    </location>
</feature>
<dbReference type="GeneID" id="59455071"/>
<dbReference type="Proteomes" id="UP000593766">
    <property type="component" value="Chromosome"/>
</dbReference>
<dbReference type="CDD" id="cd03087">
    <property type="entry name" value="PGM_like1"/>
    <property type="match status" value="1"/>
</dbReference>
<evidence type="ECO:0000259" key="9">
    <source>
        <dbReference type="Pfam" id="PF02878"/>
    </source>
</evidence>
<dbReference type="SUPFAM" id="SSF55957">
    <property type="entry name" value="Phosphoglucomutase, C-terminal domain"/>
    <property type="match status" value="1"/>
</dbReference>
<dbReference type="SUPFAM" id="SSF53738">
    <property type="entry name" value="Phosphoglucomutase, first 3 domains"/>
    <property type="match status" value="3"/>
</dbReference>
<evidence type="ECO:0000259" key="10">
    <source>
        <dbReference type="Pfam" id="PF02879"/>
    </source>
</evidence>
<accession>A0A7M1UPS5</accession>
<dbReference type="InterPro" id="IPR005844">
    <property type="entry name" value="A-D-PHexomutase_a/b/a-I"/>
</dbReference>
<dbReference type="OrthoDB" id="10363at2157"/>
<dbReference type="InterPro" id="IPR016066">
    <property type="entry name" value="A-D-PHexomutase_CS"/>
</dbReference>
<dbReference type="Pfam" id="PF02880">
    <property type="entry name" value="PGM_PMM_III"/>
    <property type="match status" value="1"/>
</dbReference>
<dbReference type="InterPro" id="IPR024086">
    <property type="entry name" value="GlmM_arc-type"/>
</dbReference>
<name>A0A7M1UPS5_9CREN</name>
<evidence type="ECO:0000313" key="12">
    <source>
        <dbReference type="EMBL" id="QOR94278.1"/>
    </source>
</evidence>
<protein>
    <submittedName>
        <fullName evidence="12">Phosphoglucosamine mutase</fullName>
        <ecNumber evidence="12">5.4.2.10</ecNumber>
    </submittedName>
</protein>
<evidence type="ECO:0000256" key="4">
    <source>
        <dbReference type="ARBA" id="ARBA00022723"/>
    </source>
</evidence>
<keyword evidence="3" id="KW-0597">Phosphoprotein</keyword>
<evidence type="ECO:0000313" key="13">
    <source>
        <dbReference type="Proteomes" id="UP000593766"/>
    </source>
</evidence>
<dbReference type="EC" id="5.4.2.10" evidence="12"/>
<dbReference type="InterPro" id="IPR005843">
    <property type="entry name" value="A-D-PHexomutase_C"/>
</dbReference>
<dbReference type="GO" id="GO:0000287">
    <property type="term" value="F:magnesium ion binding"/>
    <property type="evidence" value="ECO:0007669"/>
    <property type="project" value="InterPro"/>
</dbReference>
<dbReference type="InterPro" id="IPR005846">
    <property type="entry name" value="A-D-PHexomutase_a/b/a-III"/>
</dbReference>
<dbReference type="PANTHER" id="PTHR43771:SF1">
    <property type="entry name" value="PHOSPHOMANNOMUTASE"/>
    <property type="match status" value="1"/>
</dbReference>
<dbReference type="InterPro" id="IPR036900">
    <property type="entry name" value="A-D-PHexomutase_C_sf"/>
</dbReference>
<evidence type="ECO:0000259" key="11">
    <source>
        <dbReference type="Pfam" id="PF02880"/>
    </source>
</evidence>
<dbReference type="Pfam" id="PF00408">
    <property type="entry name" value="PGM_PMM_IV"/>
    <property type="match status" value="1"/>
</dbReference>
<dbReference type="Gene3D" id="3.40.120.10">
    <property type="entry name" value="Alpha-D-Glucose-1,6-Bisphosphate, subunit A, domain 3"/>
    <property type="match status" value="3"/>
</dbReference>
<evidence type="ECO:0000256" key="5">
    <source>
        <dbReference type="ARBA" id="ARBA00022842"/>
    </source>
</evidence>
<evidence type="ECO:0000256" key="2">
    <source>
        <dbReference type="ARBA" id="ARBA00010231"/>
    </source>
</evidence>
<dbReference type="AlphaFoldDB" id="A0A7M1UPS5"/>
<dbReference type="PANTHER" id="PTHR43771">
    <property type="entry name" value="PHOSPHOMANNOMUTASE"/>
    <property type="match status" value="1"/>
</dbReference>
<sequence>MFKHGLFGTDGVRGLITELTPEFVVRLGEAIATFFPPGSRLLVGRDVRAGGEAYARMVSGTLLYFGIKVYDAGLTPTPALQYAVKTLGFDGGVVVTASHNPREYNGIKVIGPDGIELDRDREKELEEIFWEGRFRSIDWKAISHSVEPYGIVNQVYVDGVVEKVDRELIASRNFRILIDPANSVGALTTPEIAKRLGVEYVVLNGSLDPRFPSRNPEPTPDNISETAQVVKSLKLTFGVAHDGDADRSIFIDNLGRVQSGDRTATLLAKYLKTERGEQGRVYTAVSSSMVIEDVMKSIGVEVVWLKVGSVDIAHAMKKGGDALCGFEENGGFMYPPHQYVRDGGMTLALYLEMLARFKATPSELYDSLPHYYSIKTKYKMGRDKALLVVERVKEEFKTERLITIDGVKVIGRDYWVLVRPSGTEPLLRVMLEARSESEAKSIFERIDKIVKEVGSE</sequence>
<dbReference type="PRINTS" id="PR00509">
    <property type="entry name" value="PGMPMM"/>
</dbReference>
<dbReference type="InterPro" id="IPR005841">
    <property type="entry name" value="Alpha-D-phosphohexomutase_SF"/>
</dbReference>
<evidence type="ECO:0000256" key="6">
    <source>
        <dbReference type="ARBA" id="ARBA00023235"/>
    </source>
</evidence>
<dbReference type="RefSeq" id="WP_193436079.1">
    <property type="nucleotide sequence ID" value="NZ_CP063144.1"/>
</dbReference>
<dbReference type="Pfam" id="PF02879">
    <property type="entry name" value="PGM_PMM_II"/>
    <property type="match status" value="1"/>
</dbReference>
<organism evidence="12 13">
    <name type="scientific">Thermosphaera chiliense</name>
    <dbReference type="NCBI Taxonomy" id="3402707"/>
    <lineage>
        <taxon>Archaea</taxon>
        <taxon>Thermoproteota</taxon>
        <taxon>Thermoprotei</taxon>
        <taxon>Desulfurococcales</taxon>
        <taxon>Desulfurococcaceae</taxon>
        <taxon>Thermosphaera</taxon>
    </lineage>
</organism>
<dbReference type="InterPro" id="IPR016055">
    <property type="entry name" value="A-D-PHexomutase_a/b/a-I/II/III"/>
</dbReference>
<proteinExistence type="inferred from homology"/>
<dbReference type="NCBIfam" id="TIGR03990">
    <property type="entry name" value="Arch_GlmM"/>
    <property type="match status" value="1"/>
</dbReference>
<gene>
    <name evidence="12" type="primary">glmM</name>
    <name evidence="12" type="ORF">IMZ38_06595</name>
</gene>
<feature type="domain" description="Alpha-D-phosphohexomutase C-terminal" evidence="8">
    <location>
        <begin position="384"/>
        <end position="448"/>
    </location>
</feature>
<keyword evidence="13" id="KW-1185">Reference proteome</keyword>
<keyword evidence="4 7" id="KW-0479">Metal-binding</keyword>
<dbReference type="Pfam" id="PF02878">
    <property type="entry name" value="PGM_PMM_I"/>
    <property type="match status" value="1"/>
</dbReference>
<keyword evidence="5 7" id="KW-0460">Magnesium</keyword>
<comment type="cofactor">
    <cofactor evidence="1">
        <name>Mg(2+)</name>
        <dbReference type="ChEBI" id="CHEBI:18420"/>
    </cofactor>
</comment>
<comment type="similarity">
    <text evidence="2 7">Belongs to the phosphohexose mutase family.</text>
</comment>
<dbReference type="GO" id="GO:0008966">
    <property type="term" value="F:phosphoglucosamine mutase activity"/>
    <property type="evidence" value="ECO:0007669"/>
    <property type="project" value="UniProtKB-EC"/>
</dbReference>
<keyword evidence="6 12" id="KW-0413">Isomerase</keyword>
<evidence type="ECO:0000259" key="8">
    <source>
        <dbReference type="Pfam" id="PF00408"/>
    </source>
</evidence>
<evidence type="ECO:0000256" key="3">
    <source>
        <dbReference type="ARBA" id="ARBA00022553"/>
    </source>
</evidence>
<evidence type="ECO:0000256" key="7">
    <source>
        <dbReference type="RuleBase" id="RU004326"/>
    </source>
</evidence>
<dbReference type="InterPro" id="IPR005845">
    <property type="entry name" value="A-D-PHexomutase_a/b/a-II"/>
</dbReference>
<reference evidence="12 13" key="1">
    <citation type="submission" date="2020-10" db="EMBL/GenBank/DDBJ databases">
        <title>Complete genome sequence of Thermosphaera aggregans strain 3507.</title>
        <authorList>
            <person name="Zayulina K.S."/>
            <person name="Elcheninov A.G."/>
            <person name="Toshchakov S.V."/>
            <person name="Kublanov I.V."/>
            <person name="Kochetkova T.V."/>
        </authorList>
    </citation>
    <scope>NUCLEOTIDE SEQUENCE [LARGE SCALE GENOMIC DNA]</scope>
    <source>
        <strain evidence="12 13">3507</strain>
    </source>
</reference>
<feature type="domain" description="Alpha-D-phosphohexomutase alpha/beta/alpha" evidence="9">
    <location>
        <begin position="6"/>
        <end position="134"/>
    </location>
</feature>
<dbReference type="Gene3D" id="3.30.310.50">
    <property type="entry name" value="Alpha-D-phosphohexomutase, C-terminal domain"/>
    <property type="match status" value="1"/>
</dbReference>
<evidence type="ECO:0000256" key="1">
    <source>
        <dbReference type="ARBA" id="ARBA00001946"/>
    </source>
</evidence>
<dbReference type="PROSITE" id="PS00710">
    <property type="entry name" value="PGM_PMM"/>
    <property type="match status" value="1"/>
</dbReference>